<protein>
    <submittedName>
        <fullName evidence="1">Uncharacterized protein</fullName>
    </submittedName>
</protein>
<dbReference type="Proteomes" id="UP000008370">
    <property type="component" value="Unassembled WGS sequence"/>
</dbReference>
<proteinExistence type="predicted"/>
<organism evidence="1 2">
    <name type="scientific">Phanerochaete carnosa (strain HHB-10118-sp)</name>
    <name type="common">White-rot fungus</name>
    <name type="synonym">Peniophora carnosa</name>
    <dbReference type="NCBI Taxonomy" id="650164"/>
    <lineage>
        <taxon>Eukaryota</taxon>
        <taxon>Fungi</taxon>
        <taxon>Dikarya</taxon>
        <taxon>Basidiomycota</taxon>
        <taxon>Agaricomycotina</taxon>
        <taxon>Agaricomycetes</taxon>
        <taxon>Polyporales</taxon>
        <taxon>Phanerochaetaceae</taxon>
        <taxon>Phanerochaete</taxon>
    </lineage>
</organism>
<evidence type="ECO:0000313" key="2">
    <source>
        <dbReference type="Proteomes" id="UP000008370"/>
    </source>
</evidence>
<dbReference type="GeneID" id="18910857"/>
<gene>
    <name evidence="1" type="ORF">PHACADRAFT_192613</name>
</gene>
<dbReference type="HOGENOM" id="CLU_406330_0_0_1"/>
<dbReference type="RefSeq" id="XP_007392818.1">
    <property type="nucleotide sequence ID" value="XM_007392756.1"/>
</dbReference>
<reference evidence="1 2" key="1">
    <citation type="journal article" date="2012" name="BMC Genomics">
        <title>Comparative genomics of the white-rot fungi, Phanerochaete carnosa and P. chrysosporium, to elucidate the genetic basis of the distinct wood types they colonize.</title>
        <authorList>
            <person name="Suzuki H."/>
            <person name="MacDonald J."/>
            <person name="Syed K."/>
            <person name="Salamov A."/>
            <person name="Hori C."/>
            <person name="Aerts A."/>
            <person name="Henrissat B."/>
            <person name="Wiebenga A."/>
            <person name="vanKuyk P.A."/>
            <person name="Barry K."/>
            <person name="Lindquist E."/>
            <person name="LaButti K."/>
            <person name="Lapidus A."/>
            <person name="Lucas S."/>
            <person name="Coutinho P."/>
            <person name="Gong Y."/>
            <person name="Samejima M."/>
            <person name="Mahadevan R."/>
            <person name="Abou-Zaid M."/>
            <person name="de Vries R.P."/>
            <person name="Igarashi K."/>
            <person name="Yadav J.S."/>
            <person name="Grigoriev I.V."/>
            <person name="Master E.R."/>
        </authorList>
    </citation>
    <scope>NUCLEOTIDE SEQUENCE [LARGE SCALE GENOMIC DNA]</scope>
    <source>
        <strain evidence="1 2">HHB-10118-sp</strain>
    </source>
</reference>
<dbReference type="STRING" id="650164.K5X3S7"/>
<name>K5X3S7_PHACS</name>
<dbReference type="AlphaFoldDB" id="K5X3S7"/>
<dbReference type="OrthoDB" id="2791548at2759"/>
<accession>K5X3S7</accession>
<dbReference type="KEGG" id="pco:PHACADRAFT_192613"/>
<dbReference type="InParanoid" id="K5X3S7"/>
<sequence length="548" mass="61457">MLTRQPDFMPSGDGSEMRCVLCSPEEGGPTIRKKSVAAHIKGRSHVEVVEEHERQGAQVAAIAETLNRREQRRAGASLALQSINLIQPRQPALARNASSTAEEEFWADFSQDPHAFTFNAREDPDLAAAESQRHLKQNAEAFGIWNAHSTAQDLGFGNESPGSDPFLELRLGSEDLDELLADLLASTKLDPPSVEDAANYELPAFVPSDADAALSNQWAPYESKTMFLLDTIDNLPRCPVSNSLMQIFLWTLKETGARDVPLLYKLRHTQEKLPQKCGVPSIRCQSELGNVFYMNDIRSIIAKDSANPQTRPYIHVYPEVPEGGIHEVWHANKWRHEMDTRMLSPMYDAGAAKALCYNYHDLAEAKVLPHSWDERATSWRYPENMPNHLQEVAQGDPLYTSFVDYFGDDVSGNRSKSWNKHWNAYVTHQNLPRELLQQEFHTHFLSTSQHASIAEQFMAFKKILGSTHTNPVVVRDSITGENVRFWLHVNAQPSDNPMQSEVSAHIGGRGNCYCRKCDAGGTKAHKETDAGYHSLFQVGTPRTKEGIL</sequence>
<evidence type="ECO:0000313" key="1">
    <source>
        <dbReference type="EMBL" id="EKM57467.1"/>
    </source>
</evidence>
<dbReference type="EMBL" id="JH930470">
    <property type="protein sequence ID" value="EKM57467.1"/>
    <property type="molecule type" value="Genomic_DNA"/>
</dbReference>
<keyword evidence="2" id="KW-1185">Reference proteome</keyword>